<comment type="similarity">
    <text evidence="1">Belongs to the GET4 family.</text>
</comment>
<gene>
    <name evidence="2" type="ORF">WICPIJ_001067</name>
</gene>
<evidence type="ECO:0008006" key="4">
    <source>
        <dbReference type="Google" id="ProtNLM"/>
    </source>
</evidence>
<organism evidence="2 3">
    <name type="scientific">Wickerhamomyces pijperi</name>
    <name type="common">Yeast</name>
    <name type="synonym">Pichia pijperi</name>
    <dbReference type="NCBI Taxonomy" id="599730"/>
    <lineage>
        <taxon>Eukaryota</taxon>
        <taxon>Fungi</taxon>
        <taxon>Dikarya</taxon>
        <taxon>Ascomycota</taxon>
        <taxon>Saccharomycotina</taxon>
        <taxon>Saccharomycetes</taxon>
        <taxon>Phaffomycetales</taxon>
        <taxon>Wickerhamomycetaceae</taxon>
        <taxon>Wickerhamomyces</taxon>
    </lineage>
</organism>
<dbReference type="GO" id="GO:0072380">
    <property type="term" value="C:TRC complex"/>
    <property type="evidence" value="ECO:0007669"/>
    <property type="project" value="TreeGrafter"/>
</dbReference>
<dbReference type="Pfam" id="PF04190">
    <property type="entry name" value="GET4"/>
    <property type="match status" value="1"/>
</dbReference>
<proteinExistence type="inferred from homology"/>
<keyword evidence="3" id="KW-1185">Reference proteome</keyword>
<reference evidence="2" key="1">
    <citation type="journal article" date="2021" name="Open Biol.">
        <title>Shared evolutionary footprints suggest mitochondrial oxidative damage underlies multiple complex I losses in fungi.</title>
        <authorList>
            <person name="Schikora-Tamarit M.A."/>
            <person name="Marcet-Houben M."/>
            <person name="Nosek J."/>
            <person name="Gabaldon T."/>
        </authorList>
    </citation>
    <scope>NUCLEOTIDE SEQUENCE</scope>
    <source>
        <strain evidence="2">CBS2887</strain>
    </source>
</reference>
<sequence length="348" mass="39876">MVFDLLEIGRTNILVVSIVDTVLYSDSSLYTTPPPTLPPMSDTTEFNVNPKLQRTLSRFQEKISTGDFYEAHQTLRTIVNRNVRSKDFKNAVSLLYHSSKILLKSSQPATGADLLSYLIEVYNDSETVVSNESKSKLIELLSLFEPTEPTLKNVAIEAINWSIKFGEHKLGDPDLHHIIGFKFAQNSELAYEAEKHLLLGNTESYPLYLELIWSWYLEDPEVNNVQLYIRRIVLNYLCVQNFKNARDSLSTLISRFIERTPSATHTELTQNNQQLYIFDNQPVLNFLQLLLLTIEAKDTQNFQRLVGRYVKDLNEVENVLQMVGELYFGIVAPKQTNVLQSLMSGLFK</sequence>
<dbReference type="OrthoDB" id="10252405at2759"/>
<dbReference type="AlphaFoldDB" id="A0A9P8QCB2"/>
<comment type="caution">
    <text evidence="2">The sequence shown here is derived from an EMBL/GenBank/DDBJ whole genome shotgun (WGS) entry which is preliminary data.</text>
</comment>
<dbReference type="Proteomes" id="UP000774326">
    <property type="component" value="Unassembled WGS sequence"/>
</dbReference>
<reference evidence="2" key="2">
    <citation type="submission" date="2021-01" db="EMBL/GenBank/DDBJ databases">
        <authorList>
            <person name="Schikora-Tamarit M.A."/>
        </authorList>
    </citation>
    <scope>NUCLEOTIDE SEQUENCE</scope>
    <source>
        <strain evidence="2">CBS2887</strain>
    </source>
</reference>
<dbReference type="PANTHER" id="PTHR12875:SF0">
    <property type="entry name" value="GOLGI TO ER TRAFFIC PROTEIN 4 HOMOLOG"/>
    <property type="match status" value="1"/>
</dbReference>
<dbReference type="InterPro" id="IPR007317">
    <property type="entry name" value="GET4"/>
</dbReference>
<dbReference type="Gene3D" id="1.25.40.10">
    <property type="entry name" value="Tetratricopeptide repeat domain"/>
    <property type="match status" value="1"/>
</dbReference>
<accession>A0A9P8QCB2</accession>
<evidence type="ECO:0000256" key="1">
    <source>
        <dbReference type="ARBA" id="ARBA00005351"/>
    </source>
</evidence>
<evidence type="ECO:0000313" key="2">
    <source>
        <dbReference type="EMBL" id="KAH3687952.1"/>
    </source>
</evidence>
<dbReference type="GO" id="GO:0045048">
    <property type="term" value="P:protein insertion into ER membrane"/>
    <property type="evidence" value="ECO:0007669"/>
    <property type="project" value="InterPro"/>
</dbReference>
<dbReference type="PANTHER" id="PTHR12875">
    <property type="entry name" value="GOLGI TO ER TRAFFIC PROTEIN 4 HOMOLOG"/>
    <property type="match status" value="1"/>
</dbReference>
<dbReference type="EMBL" id="JAEUBG010000592">
    <property type="protein sequence ID" value="KAH3687952.1"/>
    <property type="molecule type" value="Genomic_DNA"/>
</dbReference>
<dbReference type="InterPro" id="IPR011990">
    <property type="entry name" value="TPR-like_helical_dom_sf"/>
</dbReference>
<name>A0A9P8QCB2_WICPI</name>
<evidence type="ECO:0000313" key="3">
    <source>
        <dbReference type="Proteomes" id="UP000774326"/>
    </source>
</evidence>
<protein>
    <recommendedName>
        <fullName evidence="4">Golgi to ER traffic protein 4</fullName>
    </recommendedName>
</protein>